<feature type="region of interest" description="Disordered" evidence="1">
    <location>
        <begin position="190"/>
        <end position="293"/>
    </location>
</feature>
<feature type="compositionally biased region" description="Acidic residues" evidence="1">
    <location>
        <begin position="212"/>
        <end position="284"/>
    </location>
</feature>
<proteinExistence type="predicted"/>
<dbReference type="AlphaFoldDB" id="A0A8X7QDU0"/>
<reference evidence="2 3" key="1">
    <citation type="submission" date="2020-02" db="EMBL/GenBank/DDBJ databases">
        <authorList>
            <person name="Ma Q."/>
            <person name="Huang Y."/>
            <person name="Song X."/>
            <person name="Pei D."/>
        </authorList>
    </citation>
    <scope>NUCLEOTIDE SEQUENCE [LARGE SCALE GENOMIC DNA]</scope>
    <source>
        <strain evidence="2">Sxm20200214</strain>
        <tissue evidence="2">Leaf</tissue>
    </source>
</reference>
<sequence length="305" mass="34443">MEVYNKESSTGSVRPNGFGSNDESIPENGTAIPVRETGDHKLHLAQYHEKFLCLDPSIDMPTVNLQDIAHEFPDVEEILERSISEWLGLNDVQKISLQDLPISDEPVTDFASGLYRFVRTSQLDDHEWPLVSRRKTREETPLRFDLSRIDLGSASGVPGDTFERQVYKPNPLNVYGHYVIAHYMRHNVGTEPFSDDDSGEDDNEVSERSESQEEVPVTEDELSDDSIQPVEDETQGEEEQQGLENEEADPVNEEELSVDSVEPVENESQGEEEQGSVNEEDDPVNEDHGLELTIQMQIKLTIKTT</sequence>
<feature type="compositionally biased region" description="Acidic residues" evidence="1">
    <location>
        <begin position="193"/>
        <end position="204"/>
    </location>
</feature>
<evidence type="ECO:0000313" key="3">
    <source>
        <dbReference type="Proteomes" id="UP000886595"/>
    </source>
</evidence>
<dbReference type="OrthoDB" id="1105653at2759"/>
<accession>A0A8X7QDU0</accession>
<evidence type="ECO:0000256" key="1">
    <source>
        <dbReference type="SAM" id="MobiDB-lite"/>
    </source>
</evidence>
<evidence type="ECO:0000313" key="2">
    <source>
        <dbReference type="EMBL" id="KAG2266238.1"/>
    </source>
</evidence>
<gene>
    <name evidence="2" type="ORF">Bca52824_073317</name>
</gene>
<dbReference type="Proteomes" id="UP000886595">
    <property type="component" value="Unassembled WGS sequence"/>
</dbReference>
<organism evidence="2 3">
    <name type="scientific">Brassica carinata</name>
    <name type="common">Ethiopian mustard</name>
    <name type="synonym">Abyssinian cabbage</name>
    <dbReference type="NCBI Taxonomy" id="52824"/>
    <lineage>
        <taxon>Eukaryota</taxon>
        <taxon>Viridiplantae</taxon>
        <taxon>Streptophyta</taxon>
        <taxon>Embryophyta</taxon>
        <taxon>Tracheophyta</taxon>
        <taxon>Spermatophyta</taxon>
        <taxon>Magnoliopsida</taxon>
        <taxon>eudicotyledons</taxon>
        <taxon>Gunneridae</taxon>
        <taxon>Pentapetalae</taxon>
        <taxon>rosids</taxon>
        <taxon>malvids</taxon>
        <taxon>Brassicales</taxon>
        <taxon>Brassicaceae</taxon>
        <taxon>Brassiceae</taxon>
        <taxon>Brassica</taxon>
    </lineage>
</organism>
<protein>
    <submittedName>
        <fullName evidence="2">Uncharacterized protein</fullName>
    </submittedName>
</protein>
<keyword evidence="3" id="KW-1185">Reference proteome</keyword>
<comment type="caution">
    <text evidence="2">The sequence shown here is derived from an EMBL/GenBank/DDBJ whole genome shotgun (WGS) entry which is preliminary data.</text>
</comment>
<dbReference type="EMBL" id="JAAMPC010000014">
    <property type="protein sequence ID" value="KAG2266238.1"/>
    <property type="molecule type" value="Genomic_DNA"/>
</dbReference>
<name>A0A8X7QDU0_BRACI</name>
<feature type="compositionally biased region" description="Polar residues" evidence="1">
    <location>
        <begin position="1"/>
        <end position="23"/>
    </location>
</feature>
<feature type="region of interest" description="Disordered" evidence="1">
    <location>
        <begin position="1"/>
        <end position="33"/>
    </location>
</feature>